<evidence type="ECO:0000313" key="8">
    <source>
        <dbReference type="Proteomes" id="UP000295341"/>
    </source>
</evidence>
<reference evidence="7 8" key="1">
    <citation type="submission" date="2019-03" db="EMBL/GenBank/DDBJ databases">
        <title>Genomic Encyclopedia of Type Strains, Phase IV (KMG-IV): sequencing the most valuable type-strain genomes for metagenomic binning, comparative biology and taxonomic classification.</title>
        <authorList>
            <person name="Goeker M."/>
        </authorList>
    </citation>
    <scope>NUCLEOTIDE SEQUENCE [LARGE SCALE GENOMIC DNA]</scope>
    <source>
        <strain evidence="7 8">DSM 26377</strain>
    </source>
</reference>
<evidence type="ECO:0000256" key="5">
    <source>
        <dbReference type="SAM" id="MobiDB-lite"/>
    </source>
</evidence>
<accession>A0A4S3K1J8</accession>
<dbReference type="PANTHER" id="PTHR38102:SF1">
    <property type="entry name" value="PERIPLASMIC CHAPERONE SPY"/>
    <property type="match status" value="1"/>
</dbReference>
<comment type="caution">
    <text evidence="7">The sequence shown here is derived from an EMBL/GenBank/DDBJ whole genome shotgun (WGS) entry which is preliminary data.</text>
</comment>
<comment type="subcellular location">
    <subcellularLocation>
        <location evidence="1">Periplasm</location>
    </subcellularLocation>
</comment>
<dbReference type="InterPro" id="IPR052211">
    <property type="entry name" value="Cpx_auxiliary_protein"/>
</dbReference>
<feature type="signal peptide" evidence="6">
    <location>
        <begin position="1"/>
        <end position="30"/>
    </location>
</feature>
<protein>
    <submittedName>
        <fullName evidence="7">Spy/CpxP family protein refolding chaperone</fullName>
    </submittedName>
</protein>
<evidence type="ECO:0000256" key="2">
    <source>
        <dbReference type="ARBA" id="ARBA00008441"/>
    </source>
</evidence>
<dbReference type="CDD" id="cd09916">
    <property type="entry name" value="CpxP_like"/>
    <property type="match status" value="1"/>
</dbReference>
<dbReference type="InterPro" id="IPR012899">
    <property type="entry name" value="LTXXQ"/>
</dbReference>
<dbReference type="RefSeq" id="WP_133879664.1">
    <property type="nucleotide sequence ID" value="NZ_MWIN01000022.1"/>
</dbReference>
<dbReference type="AlphaFoldDB" id="A0A4S3K1J8"/>
<sequence length="171" mass="17966">MSTFKISSFSFKPMLLAAGLGLAAVGGAFAAGTTGAAPSGDGPRHDPAARMAKYLSLDETQKTNVSAIFERNRPANEALRERSKANREALRALKPGTPDYSTRSQALADAAGTLERDRVLQRTQMNAEFATVLTPEQLAKMQAHDARGGRHHGGRGRGPGPGGKPAPDAES</sequence>
<evidence type="ECO:0000256" key="1">
    <source>
        <dbReference type="ARBA" id="ARBA00004418"/>
    </source>
</evidence>
<dbReference type="Pfam" id="PF07813">
    <property type="entry name" value="LTXXQ"/>
    <property type="match status" value="1"/>
</dbReference>
<evidence type="ECO:0000256" key="4">
    <source>
        <dbReference type="ARBA" id="ARBA00022764"/>
    </source>
</evidence>
<dbReference type="EMBL" id="SOBT01000008">
    <property type="protein sequence ID" value="TDU31040.1"/>
    <property type="molecule type" value="Genomic_DNA"/>
</dbReference>
<dbReference type="GO" id="GO:0030288">
    <property type="term" value="C:outer membrane-bounded periplasmic space"/>
    <property type="evidence" value="ECO:0007669"/>
    <property type="project" value="TreeGrafter"/>
</dbReference>
<proteinExistence type="inferred from homology"/>
<dbReference type="GO" id="GO:0051082">
    <property type="term" value="F:unfolded protein binding"/>
    <property type="evidence" value="ECO:0007669"/>
    <property type="project" value="TreeGrafter"/>
</dbReference>
<dbReference type="Gene3D" id="1.20.120.1490">
    <property type="match status" value="1"/>
</dbReference>
<feature type="chain" id="PRO_5030100154" evidence="6">
    <location>
        <begin position="31"/>
        <end position="171"/>
    </location>
</feature>
<name>A0A4S3K1J8_9GAMM</name>
<feature type="region of interest" description="Disordered" evidence="5">
    <location>
        <begin position="135"/>
        <end position="171"/>
    </location>
</feature>
<dbReference type="OrthoDB" id="6658856at2"/>
<keyword evidence="4" id="KW-0574">Periplasm</keyword>
<organism evidence="7 8">
    <name type="scientific">Panacagrimonas perspica</name>
    <dbReference type="NCBI Taxonomy" id="381431"/>
    <lineage>
        <taxon>Bacteria</taxon>
        <taxon>Pseudomonadati</taxon>
        <taxon>Pseudomonadota</taxon>
        <taxon>Gammaproteobacteria</taxon>
        <taxon>Nevskiales</taxon>
        <taxon>Nevskiaceae</taxon>
        <taxon>Panacagrimonas</taxon>
    </lineage>
</organism>
<dbReference type="Proteomes" id="UP000295341">
    <property type="component" value="Unassembled WGS sequence"/>
</dbReference>
<keyword evidence="8" id="KW-1185">Reference proteome</keyword>
<evidence type="ECO:0000313" key="7">
    <source>
        <dbReference type="EMBL" id="TDU31040.1"/>
    </source>
</evidence>
<dbReference type="PANTHER" id="PTHR38102">
    <property type="entry name" value="PERIPLASMIC CHAPERONE SPY"/>
    <property type="match status" value="1"/>
</dbReference>
<evidence type="ECO:0000256" key="6">
    <source>
        <dbReference type="SAM" id="SignalP"/>
    </source>
</evidence>
<keyword evidence="3 6" id="KW-0732">Signal</keyword>
<comment type="similarity">
    <text evidence="2">Belongs to the CpxP/Spy family.</text>
</comment>
<gene>
    <name evidence="7" type="ORF">DFR24_0398</name>
</gene>
<evidence type="ECO:0000256" key="3">
    <source>
        <dbReference type="ARBA" id="ARBA00022729"/>
    </source>
</evidence>